<organism evidence="2 3">
    <name type="scientific">Lactuca sativa</name>
    <name type="common">Garden lettuce</name>
    <dbReference type="NCBI Taxonomy" id="4236"/>
    <lineage>
        <taxon>Eukaryota</taxon>
        <taxon>Viridiplantae</taxon>
        <taxon>Streptophyta</taxon>
        <taxon>Embryophyta</taxon>
        <taxon>Tracheophyta</taxon>
        <taxon>Spermatophyta</taxon>
        <taxon>Magnoliopsida</taxon>
        <taxon>eudicotyledons</taxon>
        <taxon>Gunneridae</taxon>
        <taxon>Pentapetalae</taxon>
        <taxon>asterids</taxon>
        <taxon>campanulids</taxon>
        <taxon>Asterales</taxon>
        <taxon>Asteraceae</taxon>
        <taxon>Cichorioideae</taxon>
        <taxon>Cichorieae</taxon>
        <taxon>Lactucinae</taxon>
        <taxon>Lactuca</taxon>
    </lineage>
</organism>
<keyword evidence="1" id="KW-1133">Transmembrane helix</keyword>
<dbReference type="AlphaFoldDB" id="A0A9R1WNC4"/>
<keyword evidence="1" id="KW-0472">Membrane</keyword>
<reference evidence="2 3" key="1">
    <citation type="journal article" date="2017" name="Nat. Commun.">
        <title>Genome assembly with in vitro proximity ligation data and whole-genome triplication in lettuce.</title>
        <authorList>
            <person name="Reyes-Chin-Wo S."/>
            <person name="Wang Z."/>
            <person name="Yang X."/>
            <person name="Kozik A."/>
            <person name="Arikit S."/>
            <person name="Song C."/>
            <person name="Xia L."/>
            <person name="Froenicke L."/>
            <person name="Lavelle D.O."/>
            <person name="Truco M.J."/>
            <person name="Xia R."/>
            <person name="Zhu S."/>
            <person name="Xu C."/>
            <person name="Xu H."/>
            <person name="Xu X."/>
            <person name="Cox K."/>
            <person name="Korf I."/>
            <person name="Meyers B.C."/>
            <person name="Michelmore R.W."/>
        </authorList>
    </citation>
    <scope>NUCLEOTIDE SEQUENCE [LARGE SCALE GENOMIC DNA]</scope>
    <source>
        <strain evidence="3">cv. Salinas</strain>
        <tissue evidence="2">Seedlings</tissue>
    </source>
</reference>
<sequence>MPQRRCRRHRKQPGKPLMVDKRTCSLQQGRDLPRGFSRMEGGWVDVCLEYMLFSVLLLLYEPFLAGKSMKVRHHHHEVVAATVFPPLTTNSSGYVCVCILCVKWYKEFLGRNYHHHHHCKWWLLPTTTAEVAVGGVWPCGTLIGLVA</sequence>
<feature type="transmembrane region" description="Helical" evidence="1">
    <location>
        <begin position="42"/>
        <end position="60"/>
    </location>
</feature>
<name>A0A9R1WNC4_LACSA</name>
<gene>
    <name evidence="2" type="ORF">LSAT_V11C100039820</name>
</gene>
<evidence type="ECO:0000313" key="3">
    <source>
        <dbReference type="Proteomes" id="UP000235145"/>
    </source>
</evidence>
<protein>
    <submittedName>
        <fullName evidence="2">Uncharacterized protein</fullName>
    </submittedName>
</protein>
<accession>A0A9R1WNC4</accession>
<proteinExistence type="predicted"/>
<feature type="transmembrane region" description="Helical" evidence="1">
    <location>
        <begin position="80"/>
        <end position="102"/>
    </location>
</feature>
<evidence type="ECO:0000256" key="1">
    <source>
        <dbReference type="SAM" id="Phobius"/>
    </source>
</evidence>
<keyword evidence="3" id="KW-1185">Reference proteome</keyword>
<keyword evidence="1" id="KW-0812">Transmembrane</keyword>
<dbReference type="Proteomes" id="UP000235145">
    <property type="component" value="Unassembled WGS sequence"/>
</dbReference>
<comment type="caution">
    <text evidence="2">The sequence shown here is derived from an EMBL/GenBank/DDBJ whole genome shotgun (WGS) entry which is preliminary data.</text>
</comment>
<evidence type="ECO:0000313" key="2">
    <source>
        <dbReference type="EMBL" id="KAJ0225626.1"/>
    </source>
</evidence>
<dbReference type="EMBL" id="NBSK02000001">
    <property type="protein sequence ID" value="KAJ0225626.1"/>
    <property type="molecule type" value="Genomic_DNA"/>
</dbReference>